<sequence>MLKSRDPRFERWRINMHDNSIDPDVGLLVVKPGKTKPKVEVMLLAPHALMRIVVRASLFPRPPHYSLDLHSTPHS</sequence>
<dbReference type="HOGENOM" id="CLU_2675015_0_0_1"/>
<dbReference type="Gramene" id="OBART08G24000.1">
    <property type="protein sequence ID" value="OBART08G24000.1"/>
    <property type="gene ID" value="OBART08G24000"/>
</dbReference>
<proteinExistence type="predicted"/>
<dbReference type="EnsemblPlants" id="OBART08G24000.1">
    <property type="protein sequence ID" value="OBART08G24000.1"/>
    <property type="gene ID" value="OBART08G24000"/>
</dbReference>
<keyword evidence="2" id="KW-1185">Reference proteome</keyword>
<name>A0A0D3H3C3_9ORYZ</name>
<dbReference type="Proteomes" id="UP000026960">
    <property type="component" value="Chromosome 8"/>
</dbReference>
<accession>A0A0D3H3C3</accession>
<dbReference type="PaxDb" id="65489-OBART08G24000.1"/>
<reference evidence="1" key="2">
    <citation type="submission" date="2015-03" db="UniProtKB">
        <authorList>
            <consortium name="EnsemblPlants"/>
        </authorList>
    </citation>
    <scope>IDENTIFICATION</scope>
</reference>
<evidence type="ECO:0000313" key="2">
    <source>
        <dbReference type="Proteomes" id="UP000026960"/>
    </source>
</evidence>
<dbReference type="AlphaFoldDB" id="A0A0D3H3C3"/>
<reference evidence="1" key="1">
    <citation type="journal article" date="2009" name="Rice">
        <title>De Novo Next Generation Sequencing of Plant Genomes.</title>
        <authorList>
            <person name="Rounsley S."/>
            <person name="Marri P.R."/>
            <person name="Yu Y."/>
            <person name="He R."/>
            <person name="Sisneros N."/>
            <person name="Goicoechea J.L."/>
            <person name="Lee S.J."/>
            <person name="Angelova A."/>
            <person name="Kudrna D."/>
            <person name="Luo M."/>
            <person name="Affourtit J."/>
            <person name="Desany B."/>
            <person name="Knight J."/>
            <person name="Niazi F."/>
            <person name="Egholm M."/>
            <person name="Wing R.A."/>
        </authorList>
    </citation>
    <scope>NUCLEOTIDE SEQUENCE [LARGE SCALE GENOMIC DNA]</scope>
    <source>
        <strain evidence="1">cv. IRGC 105608</strain>
    </source>
</reference>
<organism evidence="1">
    <name type="scientific">Oryza barthii</name>
    <dbReference type="NCBI Taxonomy" id="65489"/>
    <lineage>
        <taxon>Eukaryota</taxon>
        <taxon>Viridiplantae</taxon>
        <taxon>Streptophyta</taxon>
        <taxon>Embryophyta</taxon>
        <taxon>Tracheophyta</taxon>
        <taxon>Spermatophyta</taxon>
        <taxon>Magnoliopsida</taxon>
        <taxon>Liliopsida</taxon>
        <taxon>Poales</taxon>
        <taxon>Poaceae</taxon>
        <taxon>BOP clade</taxon>
        <taxon>Oryzoideae</taxon>
        <taxon>Oryzeae</taxon>
        <taxon>Oryzinae</taxon>
        <taxon>Oryza</taxon>
    </lineage>
</organism>
<protein>
    <submittedName>
        <fullName evidence="1">Uncharacterized protein</fullName>
    </submittedName>
</protein>
<evidence type="ECO:0000313" key="1">
    <source>
        <dbReference type="EnsemblPlants" id="OBART08G24000.1"/>
    </source>
</evidence>